<dbReference type="AlphaFoldDB" id="A0A2H0MZ42"/>
<evidence type="ECO:0000256" key="1">
    <source>
        <dbReference type="SAM" id="Phobius"/>
    </source>
</evidence>
<sequence length="73" mass="8382">MLKCLDGYYMLAKIIEFVKKYQSDIILTLAVILISLLSFAIGYITAREQNKEPIKIEQIQSYEKYSSSCCGYS</sequence>
<dbReference type="EMBL" id="PCWK01000062">
    <property type="protein sequence ID" value="PIR01933.1"/>
    <property type="molecule type" value="Genomic_DNA"/>
</dbReference>
<keyword evidence="1" id="KW-1133">Transmembrane helix</keyword>
<evidence type="ECO:0000313" key="2">
    <source>
        <dbReference type="EMBL" id="PIR01933.1"/>
    </source>
</evidence>
<accession>A0A2H0MZ42</accession>
<evidence type="ECO:0000313" key="3">
    <source>
        <dbReference type="Proteomes" id="UP000231139"/>
    </source>
</evidence>
<protein>
    <submittedName>
        <fullName evidence="2">Uncharacterized protein</fullName>
    </submittedName>
</protein>
<reference evidence="2 3" key="1">
    <citation type="submission" date="2017-09" db="EMBL/GenBank/DDBJ databases">
        <title>Depth-based differentiation of microbial function through sediment-hosted aquifers and enrichment of novel symbionts in the deep terrestrial subsurface.</title>
        <authorList>
            <person name="Probst A.J."/>
            <person name="Ladd B."/>
            <person name="Jarett J.K."/>
            <person name="Geller-Mcgrath D.E."/>
            <person name="Sieber C.M."/>
            <person name="Emerson J.B."/>
            <person name="Anantharaman K."/>
            <person name="Thomas B.C."/>
            <person name="Malmstrom R."/>
            <person name="Stieglmeier M."/>
            <person name="Klingl A."/>
            <person name="Woyke T."/>
            <person name="Ryan C.M."/>
            <person name="Banfield J.F."/>
        </authorList>
    </citation>
    <scope>NUCLEOTIDE SEQUENCE [LARGE SCALE GENOMIC DNA]</scope>
    <source>
        <strain evidence="2">CG11_big_fil_rev_8_21_14_0_20_35_11</strain>
    </source>
</reference>
<feature type="transmembrane region" description="Helical" evidence="1">
    <location>
        <begin position="25"/>
        <end position="46"/>
    </location>
</feature>
<keyword evidence="1" id="KW-0812">Transmembrane</keyword>
<name>A0A2H0MZ42_9BACT</name>
<comment type="caution">
    <text evidence="2">The sequence shown here is derived from an EMBL/GenBank/DDBJ whole genome shotgun (WGS) entry which is preliminary data.</text>
</comment>
<keyword evidence="1" id="KW-0472">Membrane</keyword>
<dbReference type="Proteomes" id="UP000231139">
    <property type="component" value="Unassembled WGS sequence"/>
</dbReference>
<proteinExistence type="predicted"/>
<organism evidence="2 3">
    <name type="scientific">Candidatus Nealsonbacteria bacterium CG11_big_fil_rev_8_21_14_0_20_35_11</name>
    <dbReference type="NCBI Taxonomy" id="1974713"/>
    <lineage>
        <taxon>Bacteria</taxon>
        <taxon>Candidatus Nealsoniibacteriota</taxon>
    </lineage>
</organism>
<gene>
    <name evidence="2" type="ORF">COV62_02725</name>
</gene>